<proteinExistence type="predicted"/>
<accession>A0ABT7TCB6</accession>
<organism evidence="3 4">
    <name type="scientific">Curtobacterium subtropicum</name>
    <dbReference type="NCBI Taxonomy" id="3055138"/>
    <lineage>
        <taxon>Bacteria</taxon>
        <taxon>Bacillati</taxon>
        <taxon>Actinomycetota</taxon>
        <taxon>Actinomycetes</taxon>
        <taxon>Micrococcales</taxon>
        <taxon>Microbacteriaceae</taxon>
        <taxon>Curtobacterium</taxon>
    </lineage>
</organism>
<evidence type="ECO:0000313" key="4">
    <source>
        <dbReference type="Proteomes" id="UP001235720"/>
    </source>
</evidence>
<sequence length="290" mass="31981">MKFSVFTASTPDWTPSQAASTLAEQGWDGIEWRIVDDRTEDGSSGFWAGNRSTWQYTGIADRVGEIARTTEAAGLEYSGVGGYQPVSDRAGVETMLRVTSELGARQVRVTMPWYRRERERTGATYGELLDRTRADLEWAAGRAADLGVKALVELHHMTITPSASAALRLVDGLDPEHVGVIHDLGNLVIEGQEDHLAAFELLGPYLAHAHVKNARWVDTGETRADGSRIWRNEWAPLRDGQASVSEYLDALRQHGYDGWVTIEDFSTDLPLAERTADNLAYLRSLAPVAA</sequence>
<keyword evidence="3" id="KW-0413">Isomerase</keyword>
<dbReference type="Gene3D" id="3.20.20.150">
    <property type="entry name" value="Divalent-metal-dependent TIM barrel enzymes"/>
    <property type="match status" value="1"/>
</dbReference>
<comment type="caution">
    <text evidence="3">The sequence shown here is derived from an EMBL/GenBank/DDBJ whole genome shotgun (WGS) entry which is preliminary data.</text>
</comment>
<dbReference type="RefSeq" id="WP_289468955.1">
    <property type="nucleotide sequence ID" value="NZ_JAUCMM010000001.1"/>
</dbReference>
<gene>
    <name evidence="3" type="ORF">QUG98_01990</name>
</gene>
<keyword evidence="1" id="KW-0119">Carbohydrate metabolism</keyword>
<dbReference type="GO" id="GO:0016853">
    <property type="term" value="F:isomerase activity"/>
    <property type="evidence" value="ECO:0007669"/>
    <property type="project" value="UniProtKB-KW"/>
</dbReference>
<dbReference type="InterPro" id="IPR050312">
    <property type="entry name" value="IolE/XylAMocC-like"/>
</dbReference>
<dbReference type="PANTHER" id="PTHR12110:SF53">
    <property type="entry name" value="BLR5974 PROTEIN"/>
    <property type="match status" value="1"/>
</dbReference>
<evidence type="ECO:0000259" key="2">
    <source>
        <dbReference type="Pfam" id="PF01261"/>
    </source>
</evidence>
<name>A0ABT7TCB6_9MICO</name>
<dbReference type="Proteomes" id="UP001235720">
    <property type="component" value="Unassembled WGS sequence"/>
</dbReference>
<dbReference type="SUPFAM" id="SSF51658">
    <property type="entry name" value="Xylose isomerase-like"/>
    <property type="match status" value="1"/>
</dbReference>
<dbReference type="InterPro" id="IPR013022">
    <property type="entry name" value="Xyl_isomerase-like_TIM-brl"/>
</dbReference>
<dbReference type="EMBL" id="JAUCMM010000001">
    <property type="protein sequence ID" value="MDM7887212.1"/>
    <property type="molecule type" value="Genomic_DNA"/>
</dbReference>
<evidence type="ECO:0000313" key="3">
    <source>
        <dbReference type="EMBL" id="MDM7887212.1"/>
    </source>
</evidence>
<evidence type="ECO:0000256" key="1">
    <source>
        <dbReference type="ARBA" id="ARBA00023277"/>
    </source>
</evidence>
<dbReference type="PANTHER" id="PTHR12110">
    <property type="entry name" value="HYDROXYPYRUVATE ISOMERASE"/>
    <property type="match status" value="1"/>
</dbReference>
<reference evidence="3 4" key="1">
    <citation type="submission" date="2023-06" db="EMBL/GenBank/DDBJ databases">
        <authorList>
            <person name="Feng G."/>
            <person name="Li J."/>
            <person name="Zhu H."/>
        </authorList>
    </citation>
    <scope>NUCLEOTIDE SEQUENCE [LARGE SCALE GENOMIC DNA]</scope>
    <source>
        <strain evidence="3 4">RHCJP20</strain>
    </source>
</reference>
<keyword evidence="4" id="KW-1185">Reference proteome</keyword>
<dbReference type="InterPro" id="IPR036237">
    <property type="entry name" value="Xyl_isomerase-like_sf"/>
</dbReference>
<protein>
    <submittedName>
        <fullName evidence="3">Sugar phosphate isomerase/epimerase family protein</fullName>
    </submittedName>
</protein>
<dbReference type="Pfam" id="PF01261">
    <property type="entry name" value="AP_endonuc_2"/>
    <property type="match status" value="1"/>
</dbReference>
<feature type="domain" description="Xylose isomerase-like TIM barrel" evidence="2">
    <location>
        <begin position="24"/>
        <end position="284"/>
    </location>
</feature>